<evidence type="ECO:0000256" key="3">
    <source>
        <dbReference type="ARBA" id="ARBA00010183"/>
    </source>
</evidence>
<evidence type="ECO:0000256" key="10">
    <source>
        <dbReference type="ARBA" id="ARBA00022723"/>
    </source>
</evidence>
<dbReference type="Pfam" id="PF00035">
    <property type="entry name" value="dsrm"/>
    <property type="match status" value="1"/>
</dbReference>
<dbReference type="PANTHER" id="PTHR11207:SF0">
    <property type="entry name" value="RIBONUCLEASE 3"/>
    <property type="match status" value="1"/>
</dbReference>
<dbReference type="InterPro" id="IPR011907">
    <property type="entry name" value="RNase_III"/>
</dbReference>
<dbReference type="CDD" id="cd00593">
    <property type="entry name" value="RIBOc"/>
    <property type="match status" value="1"/>
</dbReference>
<feature type="binding site" evidence="15">
    <location>
        <position position="117"/>
    </location>
    <ligand>
        <name>Mg(2+)</name>
        <dbReference type="ChEBI" id="CHEBI:18420"/>
    </ligand>
</feature>
<dbReference type="AlphaFoldDB" id="A0A926EBV2"/>
<dbReference type="InterPro" id="IPR036389">
    <property type="entry name" value="RNase_III_sf"/>
</dbReference>
<gene>
    <name evidence="15" type="primary">rnc</name>
    <name evidence="18" type="ORF">H8709_00230</name>
</gene>
<keyword evidence="19" id="KW-1185">Reference proteome</keyword>
<dbReference type="GO" id="GO:0006364">
    <property type="term" value="P:rRNA processing"/>
    <property type="evidence" value="ECO:0007669"/>
    <property type="project" value="UniProtKB-UniRule"/>
</dbReference>
<comment type="function">
    <text evidence="15">Digests double-stranded RNA. Involved in the processing of primary rRNA transcript to yield the immediate precursors to the large and small rRNAs (23S and 16S). Processes some mRNAs, and tRNAs when they are encoded in the rRNA operon. Processes pre-crRNA and tracrRNA of type II CRISPR loci if present in the organism.</text>
</comment>
<reference evidence="18" key="1">
    <citation type="submission" date="2020-08" db="EMBL/GenBank/DDBJ databases">
        <title>Genome public.</title>
        <authorList>
            <person name="Liu C."/>
            <person name="Sun Q."/>
        </authorList>
    </citation>
    <scope>NUCLEOTIDE SEQUENCE</scope>
    <source>
        <strain evidence="18">NSJ-54</strain>
    </source>
</reference>
<dbReference type="GO" id="GO:0003725">
    <property type="term" value="F:double-stranded RNA binding"/>
    <property type="evidence" value="ECO:0007669"/>
    <property type="project" value="TreeGrafter"/>
</dbReference>
<keyword evidence="14 15" id="KW-0694">RNA-binding</keyword>
<dbReference type="InterPro" id="IPR000999">
    <property type="entry name" value="RNase_III_dom"/>
</dbReference>
<keyword evidence="9 15" id="KW-0540">Nuclease</keyword>
<evidence type="ECO:0000313" key="19">
    <source>
        <dbReference type="Proteomes" id="UP000660861"/>
    </source>
</evidence>
<keyword evidence="5 15" id="KW-0963">Cytoplasm</keyword>
<dbReference type="PROSITE" id="PS50137">
    <property type="entry name" value="DS_RBD"/>
    <property type="match status" value="1"/>
</dbReference>
<dbReference type="PANTHER" id="PTHR11207">
    <property type="entry name" value="RIBONUCLEASE III"/>
    <property type="match status" value="1"/>
</dbReference>
<dbReference type="GO" id="GO:0006397">
    <property type="term" value="P:mRNA processing"/>
    <property type="evidence" value="ECO:0007669"/>
    <property type="project" value="UniProtKB-UniRule"/>
</dbReference>
<dbReference type="FunFam" id="3.30.160.20:FF:000003">
    <property type="entry name" value="Ribonuclease 3"/>
    <property type="match status" value="1"/>
</dbReference>
<evidence type="ECO:0000256" key="9">
    <source>
        <dbReference type="ARBA" id="ARBA00022722"/>
    </source>
</evidence>
<dbReference type="NCBIfam" id="TIGR02191">
    <property type="entry name" value="RNaseIII"/>
    <property type="match status" value="1"/>
</dbReference>
<proteinExistence type="inferred from homology"/>
<evidence type="ECO:0000256" key="4">
    <source>
        <dbReference type="ARBA" id="ARBA00011738"/>
    </source>
</evidence>
<keyword evidence="8 15" id="KW-0819">tRNA processing</keyword>
<dbReference type="GO" id="GO:0042802">
    <property type="term" value="F:identical protein binding"/>
    <property type="evidence" value="ECO:0007669"/>
    <property type="project" value="UniProtKB-ARBA"/>
</dbReference>
<evidence type="ECO:0000256" key="1">
    <source>
        <dbReference type="ARBA" id="ARBA00000109"/>
    </source>
</evidence>
<dbReference type="SUPFAM" id="SSF69065">
    <property type="entry name" value="RNase III domain-like"/>
    <property type="match status" value="1"/>
</dbReference>
<feature type="binding site" evidence="15">
    <location>
        <position position="44"/>
    </location>
    <ligand>
        <name>Mg(2+)</name>
        <dbReference type="ChEBI" id="CHEBI:18420"/>
    </ligand>
</feature>
<evidence type="ECO:0000256" key="5">
    <source>
        <dbReference type="ARBA" id="ARBA00022490"/>
    </source>
</evidence>
<sequence>MKEKELEKVIGYSFENAKYLQIALSHTSYVNEVKKGAVSNERQEFLGDAVLSIVVSDYLFKHYSHLPEGELTKLRASLVCEKSLCEFAHMIGLGQYLYLGRGEELMGGRERPSILADAFEALIAAIYLDGGMEHAKRFILGFVKKQVEKEKKVFFKDYKTTLQEIIQQNKEEQLSYVLVQESGPDHDKHFVVEVHLNSNVIGKGEGRSKKDAEQMAAKEALELMGE</sequence>
<feature type="active site" evidence="15">
    <location>
        <position position="120"/>
    </location>
</feature>
<feature type="binding site" evidence="15">
    <location>
        <position position="120"/>
    </location>
    <ligand>
        <name>Mg(2+)</name>
        <dbReference type="ChEBI" id="CHEBI:18420"/>
    </ligand>
</feature>
<keyword evidence="10 15" id="KW-0479">Metal-binding</keyword>
<dbReference type="GO" id="GO:0004525">
    <property type="term" value="F:ribonuclease III activity"/>
    <property type="evidence" value="ECO:0007669"/>
    <property type="project" value="UniProtKB-UniRule"/>
</dbReference>
<evidence type="ECO:0000256" key="6">
    <source>
        <dbReference type="ARBA" id="ARBA00022552"/>
    </source>
</evidence>
<accession>A0A926EBV2</accession>
<dbReference type="Gene3D" id="1.10.1520.10">
    <property type="entry name" value="Ribonuclease III domain"/>
    <property type="match status" value="1"/>
</dbReference>
<organism evidence="18 19">
    <name type="scientific">Zongyangia hominis</name>
    <dbReference type="NCBI Taxonomy" id="2763677"/>
    <lineage>
        <taxon>Bacteria</taxon>
        <taxon>Bacillati</taxon>
        <taxon>Bacillota</taxon>
        <taxon>Clostridia</taxon>
        <taxon>Eubacteriales</taxon>
        <taxon>Oscillospiraceae</taxon>
        <taxon>Zongyangia</taxon>
    </lineage>
</organism>
<dbReference type="Proteomes" id="UP000660861">
    <property type="component" value="Unassembled WGS sequence"/>
</dbReference>
<evidence type="ECO:0000256" key="7">
    <source>
        <dbReference type="ARBA" id="ARBA00022664"/>
    </source>
</evidence>
<evidence type="ECO:0000256" key="13">
    <source>
        <dbReference type="ARBA" id="ARBA00022842"/>
    </source>
</evidence>
<dbReference type="GO" id="GO:0008033">
    <property type="term" value="P:tRNA processing"/>
    <property type="evidence" value="ECO:0007669"/>
    <property type="project" value="UniProtKB-KW"/>
</dbReference>
<feature type="active site" evidence="15">
    <location>
        <position position="48"/>
    </location>
</feature>
<evidence type="ECO:0000256" key="11">
    <source>
        <dbReference type="ARBA" id="ARBA00022759"/>
    </source>
</evidence>
<dbReference type="HAMAP" id="MF_00104">
    <property type="entry name" value="RNase_III"/>
    <property type="match status" value="1"/>
</dbReference>
<evidence type="ECO:0000256" key="8">
    <source>
        <dbReference type="ARBA" id="ARBA00022694"/>
    </source>
</evidence>
<keyword evidence="15" id="KW-0699">rRNA-binding</keyword>
<dbReference type="EMBL" id="JACRTC010000001">
    <property type="protein sequence ID" value="MBC8569256.1"/>
    <property type="molecule type" value="Genomic_DNA"/>
</dbReference>
<dbReference type="GO" id="GO:0019843">
    <property type="term" value="F:rRNA binding"/>
    <property type="evidence" value="ECO:0007669"/>
    <property type="project" value="UniProtKB-KW"/>
</dbReference>
<evidence type="ECO:0000259" key="17">
    <source>
        <dbReference type="PROSITE" id="PS50142"/>
    </source>
</evidence>
<dbReference type="PROSITE" id="PS50142">
    <property type="entry name" value="RNASE_3_2"/>
    <property type="match status" value="1"/>
</dbReference>
<dbReference type="SMART" id="SM00535">
    <property type="entry name" value="RIBOc"/>
    <property type="match status" value="1"/>
</dbReference>
<feature type="domain" description="RNase III" evidence="17">
    <location>
        <begin position="3"/>
        <end position="131"/>
    </location>
</feature>
<dbReference type="SUPFAM" id="SSF54768">
    <property type="entry name" value="dsRNA-binding domain-like"/>
    <property type="match status" value="1"/>
</dbReference>
<evidence type="ECO:0000256" key="15">
    <source>
        <dbReference type="HAMAP-Rule" id="MF_00104"/>
    </source>
</evidence>
<dbReference type="GO" id="GO:0010468">
    <property type="term" value="P:regulation of gene expression"/>
    <property type="evidence" value="ECO:0007669"/>
    <property type="project" value="TreeGrafter"/>
</dbReference>
<comment type="similarity">
    <text evidence="3">Belongs to the ribonuclease III family.</text>
</comment>
<feature type="domain" description="DRBM" evidence="16">
    <location>
        <begin position="157"/>
        <end position="226"/>
    </location>
</feature>
<keyword evidence="11 15" id="KW-0255">Endonuclease</keyword>
<dbReference type="InterPro" id="IPR014720">
    <property type="entry name" value="dsRBD_dom"/>
</dbReference>
<dbReference type="GO" id="GO:0005737">
    <property type="term" value="C:cytoplasm"/>
    <property type="evidence" value="ECO:0007669"/>
    <property type="project" value="UniProtKB-SubCell"/>
</dbReference>
<comment type="subcellular location">
    <subcellularLocation>
        <location evidence="2 15">Cytoplasm</location>
    </subcellularLocation>
</comment>
<dbReference type="RefSeq" id="WP_262396364.1">
    <property type="nucleotide sequence ID" value="NZ_JACRTC010000001.1"/>
</dbReference>
<dbReference type="CDD" id="cd10845">
    <property type="entry name" value="DSRM_RNAse_III_family"/>
    <property type="match status" value="1"/>
</dbReference>
<comment type="subunit">
    <text evidence="4 15">Homodimer.</text>
</comment>
<name>A0A926EBV2_9FIRM</name>
<protein>
    <recommendedName>
        <fullName evidence="15">Ribonuclease 3</fullName>
        <ecNumber evidence="15">3.1.26.3</ecNumber>
    </recommendedName>
    <alternativeName>
        <fullName evidence="15">Ribonuclease III</fullName>
        <shortName evidence="15">RNase III</shortName>
    </alternativeName>
</protein>
<comment type="caution">
    <text evidence="18">The sequence shown here is derived from an EMBL/GenBank/DDBJ whole genome shotgun (WGS) entry which is preliminary data.</text>
</comment>
<keyword evidence="6 15" id="KW-0698">rRNA processing</keyword>
<evidence type="ECO:0000256" key="14">
    <source>
        <dbReference type="ARBA" id="ARBA00022884"/>
    </source>
</evidence>
<dbReference type="GO" id="GO:0046872">
    <property type="term" value="F:metal ion binding"/>
    <property type="evidence" value="ECO:0007669"/>
    <property type="project" value="UniProtKB-KW"/>
</dbReference>
<keyword evidence="7 15" id="KW-0507">mRNA processing</keyword>
<dbReference type="Gene3D" id="3.30.160.20">
    <property type="match status" value="1"/>
</dbReference>
<evidence type="ECO:0000256" key="12">
    <source>
        <dbReference type="ARBA" id="ARBA00022801"/>
    </source>
</evidence>
<dbReference type="Pfam" id="PF14622">
    <property type="entry name" value="Ribonucleas_3_3"/>
    <property type="match status" value="1"/>
</dbReference>
<evidence type="ECO:0000313" key="18">
    <source>
        <dbReference type="EMBL" id="MBC8569256.1"/>
    </source>
</evidence>
<dbReference type="FunFam" id="1.10.1520.10:FF:000001">
    <property type="entry name" value="Ribonuclease 3"/>
    <property type="match status" value="1"/>
</dbReference>
<comment type="cofactor">
    <cofactor evidence="15">
        <name>Mg(2+)</name>
        <dbReference type="ChEBI" id="CHEBI:18420"/>
    </cofactor>
</comment>
<dbReference type="EC" id="3.1.26.3" evidence="15"/>
<comment type="catalytic activity">
    <reaction evidence="1 15">
        <text>Endonucleolytic cleavage to 5'-phosphomonoester.</text>
        <dbReference type="EC" id="3.1.26.3"/>
    </reaction>
</comment>
<keyword evidence="13 15" id="KW-0460">Magnesium</keyword>
<evidence type="ECO:0000256" key="2">
    <source>
        <dbReference type="ARBA" id="ARBA00004496"/>
    </source>
</evidence>
<evidence type="ECO:0000259" key="16">
    <source>
        <dbReference type="PROSITE" id="PS50137"/>
    </source>
</evidence>
<keyword evidence="12 15" id="KW-0378">Hydrolase</keyword>
<dbReference type="SMART" id="SM00358">
    <property type="entry name" value="DSRM"/>
    <property type="match status" value="1"/>
</dbReference>